<feature type="non-terminal residue" evidence="2">
    <location>
        <position position="1"/>
    </location>
</feature>
<sequence>PNILGSRPDWLFEIDALTRTMNYEPIATGTQSNGSVDPKSSQDDGFQPLSDSGKNVDEDSSKGSECRDQEQDDNVNSTNNVNVSSTNKVNDVSENISNELPFNPNMPALEVISIFNFSSDHKDDDEEADMNNMDTTIQVNHV</sequence>
<organism evidence="2">
    <name type="scientific">Tanacetum cinerariifolium</name>
    <name type="common">Dalmatian daisy</name>
    <name type="synonym">Chrysanthemum cinerariifolium</name>
    <dbReference type="NCBI Taxonomy" id="118510"/>
    <lineage>
        <taxon>Eukaryota</taxon>
        <taxon>Viridiplantae</taxon>
        <taxon>Streptophyta</taxon>
        <taxon>Embryophyta</taxon>
        <taxon>Tracheophyta</taxon>
        <taxon>Spermatophyta</taxon>
        <taxon>Magnoliopsida</taxon>
        <taxon>eudicotyledons</taxon>
        <taxon>Gunneridae</taxon>
        <taxon>Pentapetalae</taxon>
        <taxon>asterids</taxon>
        <taxon>campanulids</taxon>
        <taxon>Asterales</taxon>
        <taxon>Asteraceae</taxon>
        <taxon>Asteroideae</taxon>
        <taxon>Anthemideae</taxon>
        <taxon>Anthemidinae</taxon>
        <taxon>Tanacetum</taxon>
    </lineage>
</organism>
<name>A0A699V4N7_TANCI</name>
<proteinExistence type="predicted"/>
<dbReference type="AlphaFoldDB" id="A0A699V4N7"/>
<feature type="compositionally biased region" description="Basic and acidic residues" evidence="1">
    <location>
        <begin position="54"/>
        <end position="69"/>
    </location>
</feature>
<comment type="caution">
    <text evidence="2">The sequence shown here is derived from an EMBL/GenBank/DDBJ whole genome shotgun (WGS) entry which is preliminary data.</text>
</comment>
<dbReference type="EMBL" id="BKCJ011401876">
    <property type="protein sequence ID" value="GFD30222.1"/>
    <property type="molecule type" value="Genomic_DNA"/>
</dbReference>
<feature type="compositionally biased region" description="Low complexity" evidence="1">
    <location>
        <begin position="74"/>
        <end position="93"/>
    </location>
</feature>
<feature type="region of interest" description="Disordered" evidence="1">
    <location>
        <begin position="25"/>
        <end position="104"/>
    </location>
</feature>
<gene>
    <name evidence="2" type="ORF">Tci_902191</name>
</gene>
<protein>
    <submittedName>
        <fullName evidence="2">Uncharacterized protein</fullName>
    </submittedName>
</protein>
<evidence type="ECO:0000313" key="2">
    <source>
        <dbReference type="EMBL" id="GFD30222.1"/>
    </source>
</evidence>
<feature type="non-terminal residue" evidence="2">
    <location>
        <position position="142"/>
    </location>
</feature>
<reference evidence="2" key="1">
    <citation type="journal article" date="2019" name="Sci. Rep.">
        <title>Draft genome of Tanacetum cinerariifolium, the natural source of mosquito coil.</title>
        <authorList>
            <person name="Yamashiro T."/>
            <person name="Shiraishi A."/>
            <person name="Satake H."/>
            <person name="Nakayama K."/>
        </authorList>
    </citation>
    <scope>NUCLEOTIDE SEQUENCE</scope>
</reference>
<feature type="compositionally biased region" description="Polar residues" evidence="1">
    <location>
        <begin position="28"/>
        <end position="39"/>
    </location>
</feature>
<evidence type="ECO:0000256" key="1">
    <source>
        <dbReference type="SAM" id="MobiDB-lite"/>
    </source>
</evidence>
<accession>A0A699V4N7</accession>